<feature type="domain" description="Piwi" evidence="1">
    <location>
        <begin position="120"/>
        <end position="185"/>
    </location>
</feature>
<sequence length="185" mass="20340">MANAEVTSTLESANEDIPLFSDIFGYNQVEEISPDLLKNTPSNIAKLEDAIEHCKAHKKYLACTKSPSDGDDVHWYFCKVPLAEKELAASVPRIEIIEKSDYFQFSKRDSLALEASFLQVGGRNTVLIDALSRCIPLVSDRPTIIFGADVTHPHPGEDSSPSIAVVVATQDWLEVTKYVGLVCLS</sequence>
<dbReference type="PROSITE" id="PS50822">
    <property type="entry name" value="PIWI"/>
    <property type="match status" value="1"/>
</dbReference>
<dbReference type="Gene3D" id="3.30.420.10">
    <property type="entry name" value="Ribonuclease H-like superfamily/Ribonuclease H"/>
    <property type="match status" value="1"/>
</dbReference>
<evidence type="ECO:0000313" key="2">
    <source>
        <dbReference type="EMBL" id="KAG6530450.1"/>
    </source>
</evidence>
<dbReference type="GO" id="GO:0003676">
    <property type="term" value="F:nucleic acid binding"/>
    <property type="evidence" value="ECO:0007669"/>
    <property type="project" value="InterPro"/>
</dbReference>
<organism evidence="2 3">
    <name type="scientific">Zingiber officinale</name>
    <name type="common">Ginger</name>
    <name type="synonym">Amomum zingiber</name>
    <dbReference type="NCBI Taxonomy" id="94328"/>
    <lineage>
        <taxon>Eukaryota</taxon>
        <taxon>Viridiplantae</taxon>
        <taxon>Streptophyta</taxon>
        <taxon>Embryophyta</taxon>
        <taxon>Tracheophyta</taxon>
        <taxon>Spermatophyta</taxon>
        <taxon>Magnoliopsida</taxon>
        <taxon>Liliopsida</taxon>
        <taxon>Zingiberales</taxon>
        <taxon>Zingiberaceae</taxon>
        <taxon>Zingiber</taxon>
    </lineage>
</organism>
<evidence type="ECO:0000313" key="3">
    <source>
        <dbReference type="Proteomes" id="UP000734854"/>
    </source>
</evidence>
<dbReference type="Proteomes" id="UP000734854">
    <property type="component" value="Unassembled WGS sequence"/>
</dbReference>
<dbReference type="PANTHER" id="PTHR22891">
    <property type="entry name" value="EUKARYOTIC TRANSLATION INITIATION FACTOR 2C"/>
    <property type="match status" value="1"/>
</dbReference>
<name>A0A8J5LQW9_ZINOF</name>
<gene>
    <name evidence="2" type="ORF">ZIOFF_012689</name>
</gene>
<reference evidence="2 3" key="1">
    <citation type="submission" date="2020-08" db="EMBL/GenBank/DDBJ databases">
        <title>Plant Genome Project.</title>
        <authorList>
            <person name="Zhang R.-G."/>
        </authorList>
    </citation>
    <scope>NUCLEOTIDE SEQUENCE [LARGE SCALE GENOMIC DNA]</scope>
    <source>
        <tissue evidence="2">Rhizome</tissue>
    </source>
</reference>
<evidence type="ECO:0000259" key="1">
    <source>
        <dbReference type="PROSITE" id="PS50822"/>
    </source>
</evidence>
<dbReference type="InterPro" id="IPR036397">
    <property type="entry name" value="RNaseH_sf"/>
</dbReference>
<dbReference type="EMBL" id="JACMSC010000003">
    <property type="protein sequence ID" value="KAG6530450.1"/>
    <property type="molecule type" value="Genomic_DNA"/>
</dbReference>
<comment type="caution">
    <text evidence="2">The sequence shown here is derived from an EMBL/GenBank/DDBJ whole genome shotgun (WGS) entry which is preliminary data.</text>
</comment>
<dbReference type="AlphaFoldDB" id="A0A8J5LQW9"/>
<protein>
    <recommendedName>
        <fullName evidence="1">Piwi domain-containing protein</fullName>
    </recommendedName>
</protein>
<dbReference type="InterPro" id="IPR003165">
    <property type="entry name" value="Piwi"/>
</dbReference>
<keyword evidence="3" id="KW-1185">Reference proteome</keyword>
<proteinExistence type="predicted"/>
<accession>A0A8J5LQW9</accession>